<evidence type="ECO:0000256" key="1">
    <source>
        <dbReference type="ARBA" id="ARBA00022801"/>
    </source>
</evidence>
<reference evidence="3 4" key="1">
    <citation type="submission" date="2021-01" db="EMBL/GenBank/DDBJ databases">
        <title>Chryseolinea sp. Jin1 Genome sequencing and assembly.</title>
        <authorList>
            <person name="Kim I."/>
        </authorList>
    </citation>
    <scope>NUCLEOTIDE SEQUENCE [LARGE SCALE GENOMIC DNA]</scope>
    <source>
        <strain evidence="3 4">Jin1</strain>
    </source>
</reference>
<dbReference type="CDD" id="cd04662">
    <property type="entry name" value="NUDIX_Hydrolase"/>
    <property type="match status" value="1"/>
</dbReference>
<dbReference type="Proteomes" id="UP000613030">
    <property type="component" value="Unassembled WGS sequence"/>
</dbReference>
<keyword evidence="4" id="KW-1185">Reference proteome</keyword>
<feature type="domain" description="Nudix hydrolase" evidence="2">
    <location>
        <begin position="1"/>
        <end position="150"/>
    </location>
</feature>
<dbReference type="InterPro" id="IPR000086">
    <property type="entry name" value="NUDIX_hydrolase_dom"/>
</dbReference>
<dbReference type="PROSITE" id="PS51462">
    <property type="entry name" value="NUDIX"/>
    <property type="match status" value="1"/>
</dbReference>
<sequence>MALVSAGMLMCRKENGHLEFFLVHPGGPFYAKKNEGVWSIPKGLPDGDEAPEATAQREFFEETGIQPTPPFHALGSTKLKSGKTIYAWLFFGAWDAAQGVSSNTFTLEWPPRSGKFIEAPEVDRGAWMRYDEAAIMINPKQVVFLDRARDMVNV</sequence>
<dbReference type="PANTHER" id="PTHR21340:SF7">
    <property type="entry name" value="NUDIX HYDROLASE DOMAIN-CONTAINING PROTEIN"/>
    <property type="match status" value="1"/>
</dbReference>
<keyword evidence="1" id="KW-0378">Hydrolase</keyword>
<evidence type="ECO:0000259" key="2">
    <source>
        <dbReference type="PROSITE" id="PS51462"/>
    </source>
</evidence>
<dbReference type="InterPro" id="IPR015797">
    <property type="entry name" value="NUDIX_hydrolase-like_dom_sf"/>
</dbReference>
<dbReference type="InterPro" id="IPR051325">
    <property type="entry name" value="Nudix_hydrolase_domain"/>
</dbReference>
<comment type="caution">
    <text evidence="3">The sequence shown here is derived from an EMBL/GenBank/DDBJ whole genome shotgun (WGS) entry which is preliminary data.</text>
</comment>
<dbReference type="EMBL" id="JAERRB010000015">
    <property type="protein sequence ID" value="MBL0745242.1"/>
    <property type="molecule type" value="Genomic_DNA"/>
</dbReference>
<accession>A0ABS1L151</accession>
<dbReference type="Pfam" id="PF00293">
    <property type="entry name" value="NUDIX"/>
    <property type="match status" value="1"/>
</dbReference>
<gene>
    <name evidence="3" type="ORF">JI741_28690</name>
</gene>
<dbReference type="PROSITE" id="PS00893">
    <property type="entry name" value="NUDIX_BOX"/>
    <property type="match status" value="1"/>
</dbReference>
<organism evidence="3 4">
    <name type="scientific">Chryseolinea lacunae</name>
    <dbReference type="NCBI Taxonomy" id="2801331"/>
    <lineage>
        <taxon>Bacteria</taxon>
        <taxon>Pseudomonadati</taxon>
        <taxon>Bacteroidota</taxon>
        <taxon>Cytophagia</taxon>
        <taxon>Cytophagales</taxon>
        <taxon>Fulvivirgaceae</taxon>
        <taxon>Chryseolinea</taxon>
    </lineage>
</organism>
<dbReference type="RefSeq" id="WP_202015581.1">
    <property type="nucleotide sequence ID" value="NZ_JAERRB010000015.1"/>
</dbReference>
<proteinExistence type="predicted"/>
<evidence type="ECO:0000313" key="4">
    <source>
        <dbReference type="Proteomes" id="UP000613030"/>
    </source>
</evidence>
<dbReference type="PANTHER" id="PTHR21340">
    <property type="entry name" value="DIADENOSINE 5,5-P1,P4-TETRAPHOSPHATE PYROPHOSPHOHYDROLASE MUTT"/>
    <property type="match status" value="1"/>
</dbReference>
<dbReference type="Gene3D" id="3.90.79.10">
    <property type="entry name" value="Nucleoside Triphosphate Pyrophosphohydrolase"/>
    <property type="match status" value="1"/>
</dbReference>
<dbReference type="SUPFAM" id="SSF55811">
    <property type="entry name" value="Nudix"/>
    <property type="match status" value="1"/>
</dbReference>
<evidence type="ECO:0000313" key="3">
    <source>
        <dbReference type="EMBL" id="MBL0745242.1"/>
    </source>
</evidence>
<protein>
    <submittedName>
        <fullName evidence="3">NUDIX domain-containing protein</fullName>
    </submittedName>
</protein>
<name>A0ABS1L151_9BACT</name>
<dbReference type="InterPro" id="IPR020084">
    <property type="entry name" value="NUDIX_hydrolase_CS"/>
</dbReference>